<dbReference type="GO" id="GO:0005739">
    <property type="term" value="C:mitochondrion"/>
    <property type="evidence" value="ECO:0007669"/>
    <property type="project" value="TreeGrafter"/>
</dbReference>
<comment type="caution">
    <text evidence="9">The sequence shown here is derived from an EMBL/GenBank/DDBJ whole genome shotgun (WGS) entry which is preliminary data.</text>
</comment>
<dbReference type="Proteomes" id="UP000092321">
    <property type="component" value="Unassembled WGS sequence"/>
</dbReference>
<dbReference type="InterPro" id="IPR017925">
    <property type="entry name" value="DHFR_CS"/>
</dbReference>
<proteinExistence type="inferred from homology"/>
<protein>
    <recommendedName>
        <fullName evidence="3">Dihydrofolate reductase</fullName>
        <ecNumber evidence="2">1.5.1.3</ecNumber>
    </recommendedName>
</protein>
<name>A0A1B7TH50_9ASCO</name>
<dbReference type="PANTHER" id="PTHR48069:SF3">
    <property type="entry name" value="DIHYDROFOLATE REDUCTASE"/>
    <property type="match status" value="1"/>
</dbReference>
<keyword evidence="5" id="KW-0521">NADP</keyword>
<evidence type="ECO:0000256" key="4">
    <source>
        <dbReference type="ARBA" id="ARBA00022563"/>
    </source>
</evidence>
<dbReference type="Pfam" id="PF00186">
    <property type="entry name" value="DHFR_1"/>
    <property type="match status" value="1"/>
</dbReference>
<dbReference type="EMBL" id="LXPE01000005">
    <property type="protein sequence ID" value="OBA28018.1"/>
    <property type="molecule type" value="Genomic_DNA"/>
</dbReference>
<evidence type="ECO:0000256" key="7">
    <source>
        <dbReference type="RuleBase" id="RU004474"/>
    </source>
</evidence>
<keyword evidence="4" id="KW-0554">One-carbon metabolism</keyword>
<keyword evidence="6" id="KW-0560">Oxidoreductase</keyword>
<dbReference type="OrthoDB" id="414698at2759"/>
<sequence length="216" mass="25168">MSSSTSLKFCKPVVPIVACLMPEFGIGFQGKLPWRLKQEMKYFKDITTKTLDSNKRNAVLMGRKTWLSIPPKFRPLPGRLNVVLSRSNPEWEFTQTGEEETDENNIVHANSIEFALKKLDTEYDDIERIYIIGGGEVYNSSYNYCSHLLVTEINTERALQMDTFLDTNKINELFEKSDNLKDWQKFVSHTPYTENKVTEGEYNYSYQLYTKKNKTK</sequence>
<dbReference type="UniPathway" id="UPA00077">
    <property type="reaction ID" value="UER00158"/>
</dbReference>
<dbReference type="InterPro" id="IPR012259">
    <property type="entry name" value="DHFR"/>
</dbReference>
<comment type="pathway">
    <text evidence="1">Cofactor biosynthesis; tetrahydrofolate biosynthesis; 5,6,7,8-tetrahydrofolate from 7,8-dihydrofolate: step 1/1.</text>
</comment>
<evidence type="ECO:0000313" key="10">
    <source>
        <dbReference type="Proteomes" id="UP000092321"/>
    </source>
</evidence>
<feature type="domain" description="DHFR" evidence="8">
    <location>
        <begin position="12"/>
        <end position="211"/>
    </location>
</feature>
<comment type="similarity">
    <text evidence="7">Belongs to the dihydrofolate reductase family.</text>
</comment>
<evidence type="ECO:0000256" key="5">
    <source>
        <dbReference type="ARBA" id="ARBA00022857"/>
    </source>
</evidence>
<reference evidence="10" key="1">
    <citation type="journal article" date="2016" name="Proc. Natl. Acad. Sci. U.S.A.">
        <title>Comparative genomics of biotechnologically important yeasts.</title>
        <authorList>
            <person name="Riley R."/>
            <person name="Haridas S."/>
            <person name="Wolfe K.H."/>
            <person name="Lopes M.R."/>
            <person name="Hittinger C.T."/>
            <person name="Goeker M."/>
            <person name="Salamov A.A."/>
            <person name="Wisecaver J.H."/>
            <person name="Long T.M."/>
            <person name="Calvey C.H."/>
            <person name="Aerts A.L."/>
            <person name="Barry K.W."/>
            <person name="Choi C."/>
            <person name="Clum A."/>
            <person name="Coughlan A.Y."/>
            <person name="Deshpande S."/>
            <person name="Douglass A.P."/>
            <person name="Hanson S.J."/>
            <person name="Klenk H.-P."/>
            <person name="LaButti K.M."/>
            <person name="Lapidus A."/>
            <person name="Lindquist E.A."/>
            <person name="Lipzen A.M."/>
            <person name="Meier-Kolthoff J.P."/>
            <person name="Ohm R.A."/>
            <person name="Otillar R.P."/>
            <person name="Pangilinan J.L."/>
            <person name="Peng Y."/>
            <person name="Rokas A."/>
            <person name="Rosa C.A."/>
            <person name="Scheuner C."/>
            <person name="Sibirny A.A."/>
            <person name="Slot J.C."/>
            <person name="Stielow J.B."/>
            <person name="Sun H."/>
            <person name="Kurtzman C.P."/>
            <person name="Blackwell M."/>
            <person name="Grigoriev I.V."/>
            <person name="Jeffries T.W."/>
        </authorList>
    </citation>
    <scope>NUCLEOTIDE SEQUENCE [LARGE SCALE GENOMIC DNA]</scope>
    <source>
        <strain evidence="10">NRRL Y-1626</strain>
    </source>
</reference>
<dbReference type="InterPro" id="IPR024072">
    <property type="entry name" value="DHFR-like_dom_sf"/>
</dbReference>
<dbReference type="SUPFAM" id="SSF53597">
    <property type="entry name" value="Dihydrofolate reductase-like"/>
    <property type="match status" value="1"/>
</dbReference>
<dbReference type="GO" id="GO:0046452">
    <property type="term" value="P:dihydrofolate metabolic process"/>
    <property type="evidence" value="ECO:0007669"/>
    <property type="project" value="TreeGrafter"/>
</dbReference>
<dbReference type="GO" id="GO:0004146">
    <property type="term" value="F:dihydrofolate reductase activity"/>
    <property type="evidence" value="ECO:0007669"/>
    <property type="project" value="UniProtKB-EC"/>
</dbReference>
<dbReference type="GO" id="GO:0050661">
    <property type="term" value="F:NADP binding"/>
    <property type="evidence" value="ECO:0007669"/>
    <property type="project" value="InterPro"/>
</dbReference>
<dbReference type="Gene3D" id="3.40.430.10">
    <property type="entry name" value="Dihydrofolate Reductase, subunit A"/>
    <property type="match status" value="1"/>
</dbReference>
<evidence type="ECO:0000313" key="9">
    <source>
        <dbReference type="EMBL" id="OBA28018.1"/>
    </source>
</evidence>
<dbReference type="AlphaFoldDB" id="A0A1B7TH50"/>
<dbReference type="PROSITE" id="PS00075">
    <property type="entry name" value="DHFR_1"/>
    <property type="match status" value="1"/>
</dbReference>
<evidence type="ECO:0000256" key="1">
    <source>
        <dbReference type="ARBA" id="ARBA00004903"/>
    </source>
</evidence>
<dbReference type="PANTHER" id="PTHR48069">
    <property type="entry name" value="DIHYDROFOLATE REDUCTASE"/>
    <property type="match status" value="1"/>
</dbReference>
<evidence type="ECO:0000256" key="3">
    <source>
        <dbReference type="ARBA" id="ARBA00018886"/>
    </source>
</evidence>
<gene>
    <name evidence="9" type="ORF">HANVADRAFT_47594</name>
</gene>
<dbReference type="InterPro" id="IPR001796">
    <property type="entry name" value="DHFR_dom"/>
</dbReference>
<evidence type="ECO:0000259" key="8">
    <source>
        <dbReference type="PROSITE" id="PS51330"/>
    </source>
</evidence>
<dbReference type="GO" id="GO:0046655">
    <property type="term" value="P:folic acid metabolic process"/>
    <property type="evidence" value="ECO:0007669"/>
    <property type="project" value="TreeGrafter"/>
</dbReference>
<evidence type="ECO:0000256" key="6">
    <source>
        <dbReference type="ARBA" id="ARBA00023002"/>
    </source>
</evidence>
<keyword evidence="10" id="KW-1185">Reference proteome</keyword>
<evidence type="ECO:0000256" key="2">
    <source>
        <dbReference type="ARBA" id="ARBA00012856"/>
    </source>
</evidence>
<accession>A0A1B7TH50</accession>
<dbReference type="GO" id="GO:0046654">
    <property type="term" value="P:tetrahydrofolate biosynthetic process"/>
    <property type="evidence" value="ECO:0007669"/>
    <property type="project" value="UniProtKB-UniPathway"/>
</dbReference>
<dbReference type="EC" id="1.5.1.3" evidence="2"/>
<dbReference type="CDD" id="cd00209">
    <property type="entry name" value="DHFR"/>
    <property type="match status" value="1"/>
</dbReference>
<organism evidence="9 10">
    <name type="scientific">Hanseniaspora valbyensis NRRL Y-1626</name>
    <dbReference type="NCBI Taxonomy" id="766949"/>
    <lineage>
        <taxon>Eukaryota</taxon>
        <taxon>Fungi</taxon>
        <taxon>Dikarya</taxon>
        <taxon>Ascomycota</taxon>
        <taxon>Saccharomycotina</taxon>
        <taxon>Saccharomycetes</taxon>
        <taxon>Saccharomycodales</taxon>
        <taxon>Saccharomycodaceae</taxon>
        <taxon>Hanseniaspora</taxon>
    </lineage>
</organism>
<dbReference type="GO" id="GO:0006730">
    <property type="term" value="P:one-carbon metabolic process"/>
    <property type="evidence" value="ECO:0007669"/>
    <property type="project" value="UniProtKB-KW"/>
</dbReference>
<dbReference type="PRINTS" id="PR00070">
    <property type="entry name" value="DHFR"/>
</dbReference>
<dbReference type="PROSITE" id="PS51330">
    <property type="entry name" value="DHFR_2"/>
    <property type="match status" value="1"/>
</dbReference>